<feature type="transmembrane region" description="Helical" evidence="1">
    <location>
        <begin position="93"/>
        <end position="115"/>
    </location>
</feature>
<evidence type="ECO:0000256" key="1">
    <source>
        <dbReference type="SAM" id="Phobius"/>
    </source>
</evidence>
<proteinExistence type="predicted"/>
<name>A0A6I6ES51_9GAMM</name>
<feature type="transmembrane region" description="Helical" evidence="1">
    <location>
        <begin position="48"/>
        <end position="72"/>
    </location>
</feature>
<keyword evidence="1" id="KW-1133">Transmembrane helix</keyword>
<sequence length="378" mass="43331">MKKPSLISIVTPTFISTLMALGTIWLYLNRMGRLDVFLESITFKDLFVVVAMFLVCSVCMICLIFYIPSLLISLIIKKDNEVFYNYQKIKDNFIRLSVIIHLLAIMVFFMAVWLIEAKKFSSWKVFTIAVSGMLFISLFSGYFFNRKAVSEVLRFKNKKTKREGYRTFFCLIPSALFLVSFLYACPLSLIFGKLQLPDHAGEIKVMIYAAFTSIIVIIFALFPVAVYLREKITAALPVRIVKIIAAALTGLFCMSWIITSIPILIIHATMKLSGVADYQIHTFLVQDKDYPVELLDKTQWKLALLQNRDRYVIHGVKMYSFGDIRLICPVNVLEVYKKSMNFRPGDRQYDQQLNDALIAAAQDCIPFNKSEVKSLPSR</sequence>
<evidence type="ECO:0000313" key="3">
    <source>
        <dbReference type="Proteomes" id="UP000424752"/>
    </source>
</evidence>
<dbReference type="RefSeq" id="WP_156287981.1">
    <property type="nucleotide sequence ID" value="NZ_CP046509.1"/>
</dbReference>
<accession>A0A6I6ES51</accession>
<gene>
    <name evidence="2" type="ORF">GN242_18365</name>
</gene>
<dbReference type="KEGG" id="erwi:GN242_18365"/>
<organism evidence="2 3">
    <name type="scientific">Erwinia sorbitola</name>
    <dbReference type="NCBI Taxonomy" id="2681984"/>
    <lineage>
        <taxon>Bacteria</taxon>
        <taxon>Pseudomonadati</taxon>
        <taxon>Pseudomonadota</taxon>
        <taxon>Gammaproteobacteria</taxon>
        <taxon>Enterobacterales</taxon>
        <taxon>Erwiniaceae</taxon>
        <taxon>Erwinia</taxon>
    </lineage>
</organism>
<dbReference type="Proteomes" id="UP000424752">
    <property type="component" value="Chromosome"/>
</dbReference>
<evidence type="ECO:0000313" key="2">
    <source>
        <dbReference type="EMBL" id="QGU89066.1"/>
    </source>
</evidence>
<feature type="transmembrane region" description="Helical" evidence="1">
    <location>
        <begin position="205"/>
        <end position="228"/>
    </location>
</feature>
<feature type="transmembrane region" description="Helical" evidence="1">
    <location>
        <begin position="121"/>
        <end position="144"/>
    </location>
</feature>
<feature type="transmembrane region" description="Helical" evidence="1">
    <location>
        <begin position="165"/>
        <end position="185"/>
    </location>
</feature>
<dbReference type="AlphaFoldDB" id="A0A6I6ES51"/>
<protein>
    <submittedName>
        <fullName evidence="2">Uncharacterized protein</fullName>
    </submittedName>
</protein>
<keyword evidence="1" id="KW-0472">Membrane</keyword>
<feature type="transmembrane region" description="Helical" evidence="1">
    <location>
        <begin position="7"/>
        <end position="28"/>
    </location>
</feature>
<dbReference type="EMBL" id="CP046509">
    <property type="protein sequence ID" value="QGU89066.1"/>
    <property type="molecule type" value="Genomic_DNA"/>
</dbReference>
<feature type="transmembrane region" description="Helical" evidence="1">
    <location>
        <begin position="240"/>
        <end position="265"/>
    </location>
</feature>
<keyword evidence="1" id="KW-0812">Transmembrane</keyword>
<reference evidence="2 3" key="1">
    <citation type="submission" date="2019-12" db="EMBL/GenBank/DDBJ databases">
        <title>Erwinia sp. nov., isolated from droppings of birds in the Qinghai-Tiebt plateau of China.</title>
        <authorList>
            <person name="Ge Y."/>
        </authorList>
    </citation>
    <scope>NUCLEOTIDE SEQUENCE [LARGE SCALE GENOMIC DNA]</scope>
    <source>
        <strain evidence="2 3">J780</strain>
    </source>
</reference>